<sequence>PLLANADLAPVGARDRTFSAADVAALWIGLVVCVPAYTLAGSLLDLGMSAVEAIGCIMVANALVLIPLVLNGHAGTKYGAPFPVLARAAFGARGASVPAVLRALVACGWFGIQTHVGGQAIYAIARSALGVVGSAAVDVPSSAASSPIIAWLGTSAPELACYFLFWTAQVVIVCRGIESIRTLERFAAPVLIALTAALFMWAYGAAGGLGVMLSAPSAFAAGGARAGQFWSVFFPSVTAVVGFWATLSLNISDFTRYATSQKAQCAGQVIGLPVFMALFSFASIAITSCAAAAFGRVISDPIALLAAMNNGPLTTVIAMAGLLAATLSTNIAANVVAPANAFVNCAPEKISFKMGGVLTAVLGTIVAPWRFTADARRVLYTGPHTTAGYIFTWLIGYSALLGPVTGIMIADYYVVRGRTLSLDGLYQHGARSPYWYVEGFNPAAAFAFALGVLPNVPGFLRAAGAVTWCAPWAAAVYDYAWFVGFGIAFVVYVAMMRSTRR</sequence>
<dbReference type="Pfam" id="PF02133">
    <property type="entry name" value="Transp_cyt_pur"/>
    <property type="match status" value="1"/>
</dbReference>
<comment type="subcellular location">
    <subcellularLocation>
        <location evidence="1">Membrane</location>
        <topology evidence="1">Multi-pass membrane protein</topology>
    </subcellularLocation>
</comment>
<feature type="non-terminal residue" evidence="7">
    <location>
        <position position="501"/>
    </location>
</feature>
<feature type="transmembrane region" description="Helical" evidence="6">
    <location>
        <begin position="389"/>
        <end position="414"/>
    </location>
</feature>
<dbReference type="eggNOG" id="KOG2466">
    <property type="taxonomic scope" value="Eukaryota"/>
</dbReference>
<dbReference type="CDD" id="cd11485">
    <property type="entry name" value="SLC-NCS1sbd_YbbW-like"/>
    <property type="match status" value="1"/>
</dbReference>
<comment type="similarity">
    <text evidence="2">Belongs to the purine-cytosine permease (2.A.39) family.</text>
</comment>
<feature type="transmembrane region" description="Helical" evidence="6">
    <location>
        <begin position="350"/>
        <end position="369"/>
    </location>
</feature>
<feature type="transmembrane region" description="Helical" evidence="6">
    <location>
        <begin position="186"/>
        <end position="209"/>
    </location>
</feature>
<feature type="transmembrane region" description="Helical" evidence="6">
    <location>
        <begin position="24"/>
        <end position="44"/>
    </location>
</feature>
<dbReference type="Gene3D" id="1.10.4160.10">
    <property type="entry name" value="Hydantoin permease"/>
    <property type="match status" value="1"/>
</dbReference>
<dbReference type="GeneID" id="9687321"/>
<dbReference type="STRING" id="564608.C1N2I8"/>
<evidence type="ECO:0000313" key="8">
    <source>
        <dbReference type="Proteomes" id="UP000001876"/>
    </source>
</evidence>
<evidence type="ECO:0000256" key="1">
    <source>
        <dbReference type="ARBA" id="ARBA00004141"/>
    </source>
</evidence>
<keyword evidence="8" id="KW-1185">Reference proteome</keyword>
<feature type="transmembrane region" description="Helical" evidence="6">
    <location>
        <begin position="315"/>
        <end position="338"/>
    </location>
</feature>
<dbReference type="AlphaFoldDB" id="C1N2I8"/>
<dbReference type="InterPro" id="IPR001248">
    <property type="entry name" value="Pur-cyt_permease"/>
</dbReference>
<keyword evidence="3 6" id="KW-0812">Transmembrane</keyword>
<accession>C1N2I8</accession>
<feature type="non-terminal residue" evidence="7">
    <location>
        <position position="1"/>
    </location>
</feature>
<dbReference type="OMA" id="GWNWRAV"/>
<feature type="transmembrane region" description="Helical" evidence="6">
    <location>
        <begin position="270"/>
        <end position="295"/>
    </location>
</feature>
<feature type="transmembrane region" description="Helical" evidence="6">
    <location>
        <begin position="435"/>
        <end position="456"/>
    </location>
</feature>
<dbReference type="InterPro" id="IPR045225">
    <property type="entry name" value="Uracil/uridine/allantoin_perm"/>
</dbReference>
<organism evidence="8">
    <name type="scientific">Micromonas pusilla (strain CCMP1545)</name>
    <name type="common">Picoplanktonic green alga</name>
    <dbReference type="NCBI Taxonomy" id="564608"/>
    <lineage>
        <taxon>Eukaryota</taxon>
        <taxon>Viridiplantae</taxon>
        <taxon>Chlorophyta</taxon>
        <taxon>Mamiellophyceae</taxon>
        <taxon>Mamiellales</taxon>
        <taxon>Mamiellaceae</taxon>
        <taxon>Micromonas</taxon>
    </lineage>
</organism>
<feature type="transmembrane region" description="Helical" evidence="6">
    <location>
        <begin position="476"/>
        <end position="495"/>
    </location>
</feature>
<evidence type="ECO:0000313" key="7">
    <source>
        <dbReference type="EMBL" id="EEH53807.1"/>
    </source>
</evidence>
<dbReference type="RefSeq" id="XP_003062095.1">
    <property type="nucleotide sequence ID" value="XM_003062049.1"/>
</dbReference>
<keyword evidence="4 6" id="KW-1133">Transmembrane helix</keyword>
<name>C1N2I8_MICPC</name>
<dbReference type="PANTHER" id="PTHR30618">
    <property type="entry name" value="NCS1 FAMILY PURINE/PYRIMIDINE TRANSPORTER"/>
    <property type="match status" value="1"/>
</dbReference>
<gene>
    <name evidence="7" type="ORF">MICPUCDRAFT_1594</name>
</gene>
<dbReference type="EMBL" id="GG663745">
    <property type="protein sequence ID" value="EEH53807.1"/>
    <property type="molecule type" value="Genomic_DNA"/>
</dbReference>
<proteinExistence type="inferred from homology"/>
<dbReference type="KEGG" id="mpp:MICPUCDRAFT_1594"/>
<dbReference type="PANTHER" id="PTHR30618:SF0">
    <property type="entry name" value="PURINE-URACIL PERMEASE NCS1"/>
    <property type="match status" value="1"/>
</dbReference>
<evidence type="ECO:0000256" key="4">
    <source>
        <dbReference type="ARBA" id="ARBA00022989"/>
    </source>
</evidence>
<dbReference type="GO" id="GO:0015205">
    <property type="term" value="F:nucleobase transmembrane transporter activity"/>
    <property type="evidence" value="ECO:0007669"/>
    <property type="project" value="TreeGrafter"/>
</dbReference>
<evidence type="ECO:0000256" key="5">
    <source>
        <dbReference type="ARBA" id="ARBA00023136"/>
    </source>
</evidence>
<evidence type="ECO:0000256" key="2">
    <source>
        <dbReference type="ARBA" id="ARBA00008974"/>
    </source>
</evidence>
<reference evidence="7 8" key="1">
    <citation type="journal article" date="2009" name="Science">
        <title>Green evolution and dynamic adaptations revealed by genomes of the marine picoeukaryotes Micromonas.</title>
        <authorList>
            <person name="Worden A.Z."/>
            <person name="Lee J.H."/>
            <person name="Mock T."/>
            <person name="Rouze P."/>
            <person name="Simmons M.P."/>
            <person name="Aerts A.L."/>
            <person name="Allen A.E."/>
            <person name="Cuvelier M.L."/>
            <person name="Derelle E."/>
            <person name="Everett M.V."/>
            <person name="Foulon E."/>
            <person name="Grimwood J."/>
            <person name="Gundlach H."/>
            <person name="Henrissat B."/>
            <person name="Napoli C."/>
            <person name="McDonald S.M."/>
            <person name="Parker M.S."/>
            <person name="Rombauts S."/>
            <person name="Salamov A."/>
            <person name="Von Dassow P."/>
            <person name="Badger J.H."/>
            <person name="Coutinho P.M."/>
            <person name="Demir E."/>
            <person name="Dubchak I."/>
            <person name="Gentemann C."/>
            <person name="Eikrem W."/>
            <person name="Gready J.E."/>
            <person name="John U."/>
            <person name="Lanier W."/>
            <person name="Lindquist E.A."/>
            <person name="Lucas S."/>
            <person name="Mayer K.F."/>
            <person name="Moreau H."/>
            <person name="Not F."/>
            <person name="Otillar R."/>
            <person name="Panaud O."/>
            <person name="Pangilinan J."/>
            <person name="Paulsen I."/>
            <person name="Piegu B."/>
            <person name="Poliakov A."/>
            <person name="Robbens S."/>
            <person name="Schmutz J."/>
            <person name="Toulza E."/>
            <person name="Wyss T."/>
            <person name="Zelensky A."/>
            <person name="Zhou K."/>
            <person name="Armbrust E.V."/>
            <person name="Bhattacharya D."/>
            <person name="Goodenough U.W."/>
            <person name="Van de Peer Y."/>
            <person name="Grigoriev I.V."/>
        </authorList>
    </citation>
    <scope>NUCLEOTIDE SEQUENCE [LARGE SCALE GENOMIC DNA]</scope>
    <source>
        <strain evidence="7 8">CCMP1545</strain>
    </source>
</reference>
<keyword evidence="5 6" id="KW-0472">Membrane</keyword>
<dbReference type="GO" id="GO:0005886">
    <property type="term" value="C:plasma membrane"/>
    <property type="evidence" value="ECO:0007669"/>
    <property type="project" value="TreeGrafter"/>
</dbReference>
<evidence type="ECO:0000256" key="6">
    <source>
        <dbReference type="SAM" id="Phobius"/>
    </source>
</evidence>
<evidence type="ECO:0000256" key="3">
    <source>
        <dbReference type="ARBA" id="ARBA00022692"/>
    </source>
</evidence>
<dbReference type="Proteomes" id="UP000001876">
    <property type="component" value="Unassembled WGS sequence"/>
</dbReference>
<feature type="transmembrane region" description="Helical" evidence="6">
    <location>
        <begin position="229"/>
        <end position="249"/>
    </location>
</feature>
<feature type="transmembrane region" description="Helical" evidence="6">
    <location>
        <begin position="51"/>
        <end position="70"/>
    </location>
</feature>
<protein>
    <submittedName>
        <fullName evidence="7">Nucleobase:Cation symporter-1 family</fullName>
    </submittedName>
</protein>
<dbReference type="OrthoDB" id="2018619at2759"/>
<feature type="transmembrane region" description="Helical" evidence="6">
    <location>
        <begin position="90"/>
        <end position="112"/>
    </location>
</feature>